<evidence type="ECO:0000313" key="10">
    <source>
        <dbReference type="EMBL" id="KAK4788956.1"/>
    </source>
</evidence>
<feature type="transmembrane region" description="Helical" evidence="9">
    <location>
        <begin position="410"/>
        <end position="435"/>
    </location>
</feature>
<keyword evidence="8" id="KW-0112">Calmodulin-binding</keyword>
<gene>
    <name evidence="8" type="primary">MLO</name>
    <name evidence="10" type="ORF">SAY86_020275</name>
</gene>
<dbReference type="GO" id="GO:0006952">
    <property type="term" value="P:defense response"/>
    <property type="evidence" value="ECO:0007669"/>
    <property type="project" value="UniProtKB-KW"/>
</dbReference>
<sequence>MAAETGGRSLEETPTWAVAVVCIVLILISIIIEHIIHLVGKWLIRKRKRALYKALEKIKSELMLLGFISLLLTVGQGLITNICISEKVGSTWHPCSNKEFQHQKLHRNYGDTPSDGVADRRRLLSVYGSDEETFRRVLAAAAGDKCAAKGKVPFVSAEGIHQLHIFIFVLAVFHVVNCILTMALGRAKMRRWKAWERETRTAEYELHESLRYIGETSFGRRHLNLWTKKPLLMWMVCFFRHFVKLVSVAKVDYLTLRHGFIMAHLAPQSHTDFDFHKYIKRSLEDDFKVVVGISPLVWFFAVIFQLSNTHGWYSHMWLPFVPFMIMVLVGTKLQSIVTKMGLKIEERGEIVKGVPVVQPGDDLFWFNWPRLMLYLINFILFQNAFQFAFFAWTSYEFGLKSCFHDHTVEIVIRILTGILVQILCSYITLPLYALVTQMGSTMKPTIFNERVVMALRRWHKNARKNVRESRRRVCVTPPSSQPTTPSHHTQLTWWNRHRRSTSVDSLQSSPRKSNCDVEAVVEPHSPMDQELALADTFMVTIDEYESLDHTQKDTIGNEALACTDHGDIYGGEGNGECKEPVAEPSACMQHVIDMEPLEYANGQLAKGVMREIESVDGSYP</sequence>
<comment type="caution">
    <text evidence="10">The sequence shown here is derived from an EMBL/GenBank/DDBJ whole genome shotgun (WGS) entry which is preliminary data.</text>
</comment>
<keyword evidence="3 8" id="KW-0812">Transmembrane</keyword>
<evidence type="ECO:0000256" key="5">
    <source>
        <dbReference type="ARBA" id="ARBA00022989"/>
    </source>
</evidence>
<dbReference type="EMBL" id="JAXQNO010000011">
    <property type="protein sequence ID" value="KAK4788956.1"/>
    <property type="molecule type" value="Genomic_DNA"/>
</dbReference>
<evidence type="ECO:0000256" key="7">
    <source>
        <dbReference type="ARBA" id="ARBA00023265"/>
    </source>
</evidence>
<comment type="subcellular location">
    <subcellularLocation>
        <location evidence="1 8">Membrane</location>
        <topology evidence="1 8">Multi-pass membrane protein</topology>
    </subcellularLocation>
</comment>
<evidence type="ECO:0000256" key="9">
    <source>
        <dbReference type="SAM" id="Phobius"/>
    </source>
</evidence>
<feature type="transmembrane region" description="Helical" evidence="9">
    <location>
        <begin position="312"/>
        <end position="330"/>
    </location>
</feature>
<feature type="transmembrane region" description="Helical" evidence="9">
    <location>
        <begin position="287"/>
        <end position="306"/>
    </location>
</feature>
<feature type="transmembrane region" description="Helical" evidence="9">
    <location>
        <begin position="371"/>
        <end position="390"/>
    </location>
</feature>
<dbReference type="Pfam" id="PF03094">
    <property type="entry name" value="Mlo"/>
    <property type="match status" value="1"/>
</dbReference>
<evidence type="ECO:0000313" key="11">
    <source>
        <dbReference type="Proteomes" id="UP001346149"/>
    </source>
</evidence>
<proteinExistence type="inferred from homology"/>
<evidence type="ECO:0000256" key="3">
    <source>
        <dbReference type="ARBA" id="ARBA00022692"/>
    </source>
</evidence>
<feature type="transmembrane region" description="Helical" evidence="9">
    <location>
        <begin position="16"/>
        <end position="40"/>
    </location>
</feature>
<evidence type="ECO:0000256" key="8">
    <source>
        <dbReference type="RuleBase" id="RU280816"/>
    </source>
</evidence>
<evidence type="ECO:0000256" key="2">
    <source>
        <dbReference type="ARBA" id="ARBA00006574"/>
    </source>
</evidence>
<keyword evidence="11" id="KW-1185">Reference proteome</keyword>
<accession>A0AAN7R6D3</accession>
<feature type="transmembrane region" description="Helical" evidence="9">
    <location>
        <begin position="163"/>
        <end position="184"/>
    </location>
</feature>
<comment type="domain">
    <text evidence="8">The C-terminus contains a calmodulin-binding domain, which binds calmodulin in a calcium-dependent fashion.</text>
</comment>
<dbReference type="AlphaFoldDB" id="A0AAN7R6D3"/>
<dbReference type="PANTHER" id="PTHR31942">
    <property type="entry name" value="MLO-LIKE PROTEIN 1"/>
    <property type="match status" value="1"/>
</dbReference>
<keyword evidence="5 8" id="KW-1133">Transmembrane helix</keyword>
<dbReference type="InterPro" id="IPR004326">
    <property type="entry name" value="Mlo"/>
</dbReference>
<evidence type="ECO:0000256" key="1">
    <source>
        <dbReference type="ARBA" id="ARBA00004141"/>
    </source>
</evidence>
<comment type="similarity">
    <text evidence="2 8">Belongs to the MLO family.</text>
</comment>
<name>A0AAN7R6D3_TRANT</name>
<organism evidence="10 11">
    <name type="scientific">Trapa natans</name>
    <name type="common">Water chestnut</name>
    <dbReference type="NCBI Taxonomy" id="22666"/>
    <lineage>
        <taxon>Eukaryota</taxon>
        <taxon>Viridiplantae</taxon>
        <taxon>Streptophyta</taxon>
        <taxon>Embryophyta</taxon>
        <taxon>Tracheophyta</taxon>
        <taxon>Spermatophyta</taxon>
        <taxon>Magnoliopsida</taxon>
        <taxon>eudicotyledons</taxon>
        <taxon>Gunneridae</taxon>
        <taxon>Pentapetalae</taxon>
        <taxon>rosids</taxon>
        <taxon>malvids</taxon>
        <taxon>Myrtales</taxon>
        <taxon>Lythraceae</taxon>
        <taxon>Trapa</taxon>
    </lineage>
</organism>
<keyword evidence="7 8" id="KW-0568">Pathogenesis-related protein</keyword>
<dbReference type="PANTHER" id="PTHR31942:SF34">
    <property type="entry name" value="MLO-LIKE PROTEIN"/>
    <property type="match status" value="1"/>
</dbReference>
<dbReference type="GO" id="GO:0016020">
    <property type="term" value="C:membrane"/>
    <property type="evidence" value="ECO:0007669"/>
    <property type="project" value="UniProtKB-SubCell"/>
</dbReference>
<comment type="function">
    <text evidence="8">May be involved in modulation of pathogen defense and leaf cell death.</text>
</comment>
<keyword evidence="4 8" id="KW-0611">Plant defense</keyword>
<evidence type="ECO:0000256" key="4">
    <source>
        <dbReference type="ARBA" id="ARBA00022821"/>
    </source>
</evidence>
<reference evidence="10 11" key="1">
    <citation type="journal article" date="2023" name="Hortic Res">
        <title>Pangenome of water caltrop reveals structural variations and asymmetric subgenome divergence after allopolyploidization.</title>
        <authorList>
            <person name="Zhang X."/>
            <person name="Chen Y."/>
            <person name="Wang L."/>
            <person name="Yuan Y."/>
            <person name="Fang M."/>
            <person name="Shi L."/>
            <person name="Lu R."/>
            <person name="Comes H.P."/>
            <person name="Ma Y."/>
            <person name="Chen Y."/>
            <person name="Huang G."/>
            <person name="Zhou Y."/>
            <person name="Zheng Z."/>
            <person name="Qiu Y."/>
        </authorList>
    </citation>
    <scope>NUCLEOTIDE SEQUENCE [LARGE SCALE GENOMIC DNA]</scope>
    <source>
        <strain evidence="10">F231</strain>
    </source>
</reference>
<evidence type="ECO:0000256" key="6">
    <source>
        <dbReference type="ARBA" id="ARBA00023136"/>
    </source>
</evidence>
<dbReference type="GO" id="GO:0005516">
    <property type="term" value="F:calmodulin binding"/>
    <property type="evidence" value="ECO:0007669"/>
    <property type="project" value="UniProtKB-KW"/>
</dbReference>
<keyword evidence="6 8" id="KW-0472">Membrane</keyword>
<protein>
    <recommendedName>
        <fullName evidence="8">MLO-like protein</fullName>
    </recommendedName>
</protein>
<dbReference type="Proteomes" id="UP001346149">
    <property type="component" value="Unassembled WGS sequence"/>
</dbReference>
<feature type="transmembrane region" description="Helical" evidence="9">
    <location>
        <begin position="61"/>
        <end position="79"/>
    </location>
</feature>